<dbReference type="InterPro" id="IPR033113">
    <property type="entry name" value="PLA2_histidine"/>
</dbReference>
<comment type="subcellular location">
    <subcellularLocation>
        <location evidence="1">Secreted</location>
    </subcellularLocation>
</comment>
<evidence type="ECO:0000256" key="7">
    <source>
        <dbReference type="ARBA" id="ARBA00022963"/>
    </source>
</evidence>
<evidence type="ECO:0000313" key="15">
    <source>
        <dbReference type="Proteomes" id="UP001497457"/>
    </source>
</evidence>
<name>A0ABC8X1W6_9POAL</name>
<evidence type="ECO:0000256" key="8">
    <source>
        <dbReference type="ARBA" id="ARBA00023098"/>
    </source>
</evidence>
<reference evidence="14 15" key="2">
    <citation type="submission" date="2024-10" db="EMBL/GenBank/DDBJ databases">
        <authorList>
            <person name="Ryan C."/>
        </authorList>
    </citation>
    <scope>NUCLEOTIDE SEQUENCE [LARGE SCALE GENOMIC DNA]</scope>
</reference>
<evidence type="ECO:0000256" key="2">
    <source>
        <dbReference type="ARBA" id="ARBA00013278"/>
    </source>
</evidence>
<feature type="compositionally biased region" description="Basic residues" evidence="12">
    <location>
        <begin position="166"/>
        <end position="184"/>
    </location>
</feature>
<dbReference type="GO" id="GO:0016042">
    <property type="term" value="P:lipid catabolic process"/>
    <property type="evidence" value="ECO:0007669"/>
    <property type="project" value="UniProtKB-KW"/>
</dbReference>
<dbReference type="GO" id="GO:0004623">
    <property type="term" value="F:phospholipase A2 activity"/>
    <property type="evidence" value="ECO:0007669"/>
    <property type="project" value="UniProtKB-EC"/>
</dbReference>
<accession>A0ABC8X1W6</accession>
<dbReference type="Gene3D" id="1.20.90.10">
    <property type="entry name" value="Phospholipase A2 domain"/>
    <property type="match status" value="1"/>
</dbReference>
<dbReference type="EMBL" id="OZ075123">
    <property type="protein sequence ID" value="CAL4918630.1"/>
    <property type="molecule type" value="Genomic_DNA"/>
</dbReference>
<sequence>MARGSSWRVAAVGVVLVFCAAVLAPPAAALDIGIQSAGDGVSKQQACSRTCESDHCTTAPFLRYGKYCGILYSGCPGEAPCDALDACCMHHDNCVQAKSTLLLHLLYTLTTSSNRSVPIRGSKILNSTMCICRGLPEHGLQRGPAGLPGEAAGGHVHVRGEQVHDRRGHRRDLARHRGRRRRRQGAAQAVAGRPGRTRRAWSTALACLLGRWVVHLLRACLV</sequence>
<evidence type="ECO:0000256" key="13">
    <source>
        <dbReference type="SAM" id="SignalP"/>
    </source>
</evidence>
<keyword evidence="4 10" id="KW-0479">Metal-binding</keyword>
<dbReference type="SUPFAM" id="SSF48619">
    <property type="entry name" value="Phospholipase A2, PLA2"/>
    <property type="match status" value="1"/>
</dbReference>
<evidence type="ECO:0000256" key="6">
    <source>
        <dbReference type="ARBA" id="ARBA00022837"/>
    </source>
</evidence>
<feature type="region of interest" description="Disordered" evidence="12">
    <location>
        <begin position="159"/>
        <end position="195"/>
    </location>
</feature>
<dbReference type="AlphaFoldDB" id="A0ABC8X1W6"/>
<dbReference type="InterPro" id="IPR001211">
    <property type="entry name" value="PLA2"/>
</dbReference>
<gene>
    <name evidence="14" type="ORF">URODEC1_LOCUS19277</name>
</gene>
<dbReference type="InterPro" id="IPR036444">
    <property type="entry name" value="PLipase_A2_dom_sf"/>
</dbReference>
<evidence type="ECO:0000256" key="9">
    <source>
        <dbReference type="ARBA" id="ARBA00023157"/>
    </source>
</evidence>
<keyword evidence="6 10" id="KW-0106">Calcium</keyword>
<dbReference type="EC" id="3.1.1.4" evidence="2"/>
<evidence type="ECO:0000256" key="10">
    <source>
        <dbReference type="PIRSR" id="PIRSR601211-2"/>
    </source>
</evidence>
<keyword evidence="7" id="KW-0442">Lipid degradation</keyword>
<evidence type="ECO:0000256" key="11">
    <source>
        <dbReference type="PIRSR" id="PIRSR601211-3"/>
    </source>
</evidence>
<dbReference type="GO" id="GO:0046872">
    <property type="term" value="F:metal ion binding"/>
    <property type="evidence" value="ECO:0007669"/>
    <property type="project" value="UniProtKB-KW"/>
</dbReference>
<dbReference type="PROSITE" id="PS00118">
    <property type="entry name" value="PA2_HIS"/>
    <property type="match status" value="1"/>
</dbReference>
<keyword evidence="13" id="KW-0732">Signal</keyword>
<keyword evidence="15" id="KW-1185">Reference proteome</keyword>
<dbReference type="GO" id="GO:0005576">
    <property type="term" value="C:extracellular region"/>
    <property type="evidence" value="ECO:0007669"/>
    <property type="project" value="UniProtKB-SubCell"/>
</dbReference>
<evidence type="ECO:0000313" key="14">
    <source>
        <dbReference type="EMBL" id="CAL4918630.1"/>
    </source>
</evidence>
<evidence type="ECO:0000256" key="3">
    <source>
        <dbReference type="ARBA" id="ARBA00022525"/>
    </source>
</evidence>
<evidence type="ECO:0000256" key="1">
    <source>
        <dbReference type="ARBA" id="ARBA00004613"/>
    </source>
</evidence>
<feature type="binding site" evidence="10">
    <location>
        <position position="69"/>
    </location>
    <ligand>
        <name>Ca(2+)</name>
        <dbReference type="ChEBI" id="CHEBI:29108"/>
    </ligand>
</feature>
<protein>
    <recommendedName>
        <fullName evidence="2">phospholipase A2</fullName>
        <ecNumber evidence="2">3.1.1.4</ecNumber>
    </recommendedName>
</protein>
<feature type="chain" id="PRO_5044749835" description="phospholipase A2" evidence="13">
    <location>
        <begin position="30"/>
        <end position="222"/>
    </location>
</feature>
<comment type="cofactor">
    <cofactor evidence="10">
        <name>Ca(2+)</name>
        <dbReference type="ChEBI" id="CHEBI:29108"/>
    </cofactor>
    <text evidence="10">Binds 1 Ca(2+) ion per subunit.</text>
</comment>
<evidence type="ECO:0000256" key="12">
    <source>
        <dbReference type="SAM" id="MobiDB-lite"/>
    </source>
</evidence>
<dbReference type="Proteomes" id="UP001497457">
    <property type="component" value="Chromosome 13rd"/>
</dbReference>
<keyword evidence="9 11" id="KW-1015">Disulfide bond</keyword>
<feature type="binding site" evidence="10">
    <location>
        <position position="67"/>
    </location>
    <ligand>
        <name>Ca(2+)</name>
        <dbReference type="ChEBI" id="CHEBI:29108"/>
    </ligand>
</feature>
<dbReference type="PANTHER" id="PTHR11716">
    <property type="entry name" value="PHOSPHOLIPASE A2 FAMILY MEMBER"/>
    <property type="match status" value="1"/>
</dbReference>
<organism evidence="14 15">
    <name type="scientific">Urochloa decumbens</name>
    <dbReference type="NCBI Taxonomy" id="240449"/>
    <lineage>
        <taxon>Eukaryota</taxon>
        <taxon>Viridiplantae</taxon>
        <taxon>Streptophyta</taxon>
        <taxon>Embryophyta</taxon>
        <taxon>Tracheophyta</taxon>
        <taxon>Spermatophyta</taxon>
        <taxon>Magnoliopsida</taxon>
        <taxon>Liliopsida</taxon>
        <taxon>Poales</taxon>
        <taxon>Poaceae</taxon>
        <taxon>PACMAD clade</taxon>
        <taxon>Panicoideae</taxon>
        <taxon>Panicodae</taxon>
        <taxon>Paniceae</taxon>
        <taxon>Melinidinae</taxon>
        <taxon>Urochloa</taxon>
    </lineage>
</organism>
<keyword evidence="5" id="KW-0378">Hydrolase</keyword>
<feature type="signal peptide" evidence="13">
    <location>
        <begin position="1"/>
        <end position="29"/>
    </location>
</feature>
<keyword evidence="3" id="KW-0964">Secreted</keyword>
<keyword evidence="8" id="KW-0443">Lipid metabolism</keyword>
<evidence type="ECO:0000256" key="4">
    <source>
        <dbReference type="ARBA" id="ARBA00022723"/>
    </source>
</evidence>
<feature type="binding site" evidence="10">
    <location>
        <position position="92"/>
    </location>
    <ligand>
        <name>Ca(2+)</name>
        <dbReference type="ChEBI" id="CHEBI:29108"/>
    </ligand>
</feature>
<evidence type="ECO:0000256" key="5">
    <source>
        <dbReference type="ARBA" id="ARBA00022801"/>
    </source>
</evidence>
<reference evidence="15" key="1">
    <citation type="submission" date="2024-06" db="EMBL/GenBank/DDBJ databases">
        <authorList>
            <person name="Ryan C."/>
        </authorList>
    </citation>
    <scope>NUCLEOTIDE SEQUENCE [LARGE SCALE GENOMIC DNA]</scope>
</reference>
<dbReference type="PANTHER" id="PTHR11716:SF47">
    <property type="entry name" value="PHOSPHOLIPASE A2-ALPHA"/>
    <property type="match status" value="1"/>
</dbReference>
<feature type="compositionally biased region" description="Low complexity" evidence="12">
    <location>
        <begin position="185"/>
        <end position="194"/>
    </location>
</feature>
<feature type="disulfide bond" evidence="11">
    <location>
        <begin position="68"/>
        <end position="88"/>
    </location>
</feature>
<proteinExistence type="predicted"/>